<proteinExistence type="predicted"/>
<organism evidence="1 2">
    <name type="scientific">Thalassoglobus neptunius</name>
    <dbReference type="NCBI Taxonomy" id="1938619"/>
    <lineage>
        <taxon>Bacteria</taxon>
        <taxon>Pseudomonadati</taxon>
        <taxon>Planctomycetota</taxon>
        <taxon>Planctomycetia</taxon>
        <taxon>Planctomycetales</taxon>
        <taxon>Planctomycetaceae</taxon>
        <taxon>Thalassoglobus</taxon>
    </lineage>
</organism>
<sequence length="112" mass="12499">MVDDPLNTVVLFQVNEVRIADDLRFGGTSVHRCIPFNASFVVIEQVCDQMANFVDRQRIQEATGHDRGLHFAPFFNILLVNAESASVGCDILLILAFDSNDESCQYFAVDSD</sequence>
<reference evidence="1 2" key="1">
    <citation type="submission" date="2019-02" db="EMBL/GenBank/DDBJ databases">
        <title>Deep-cultivation of Planctomycetes and their phenomic and genomic characterization uncovers novel biology.</title>
        <authorList>
            <person name="Wiegand S."/>
            <person name="Jogler M."/>
            <person name="Boedeker C."/>
            <person name="Pinto D."/>
            <person name="Vollmers J."/>
            <person name="Rivas-Marin E."/>
            <person name="Kohn T."/>
            <person name="Peeters S.H."/>
            <person name="Heuer A."/>
            <person name="Rast P."/>
            <person name="Oberbeckmann S."/>
            <person name="Bunk B."/>
            <person name="Jeske O."/>
            <person name="Meyerdierks A."/>
            <person name="Storesund J.E."/>
            <person name="Kallscheuer N."/>
            <person name="Luecker S."/>
            <person name="Lage O.M."/>
            <person name="Pohl T."/>
            <person name="Merkel B.J."/>
            <person name="Hornburger P."/>
            <person name="Mueller R.-W."/>
            <person name="Bruemmer F."/>
            <person name="Labrenz M."/>
            <person name="Spormann A.M."/>
            <person name="Op Den Camp H."/>
            <person name="Overmann J."/>
            <person name="Amann R."/>
            <person name="Jetten M.S.M."/>
            <person name="Mascher T."/>
            <person name="Medema M.H."/>
            <person name="Devos D.P."/>
            <person name="Kaster A.-K."/>
            <person name="Ovreas L."/>
            <person name="Rohde M."/>
            <person name="Galperin M.Y."/>
            <person name="Jogler C."/>
        </authorList>
    </citation>
    <scope>NUCLEOTIDE SEQUENCE [LARGE SCALE GENOMIC DNA]</scope>
    <source>
        <strain evidence="1 2">KOR42</strain>
    </source>
</reference>
<keyword evidence="2" id="KW-1185">Reference proteome</keyword>
<evidence type="ECO:0000313" key="2">
    <source>
        <dbReference type="Proteomes" id="UP000317243"/>
    </source>
</evidence>
<gene>
    <name evidence="1" type="ORF">KOR42_47340</name>
</gene>
<name>A0A5C5VY28_9PLAN</name>
<comment type="caution">
    <text evidence="1">The sequence shown here is derived from an EMBL/GenBank/DDBJ whole genome shotgun (WGS) entry which is preliminary data.</text>
</comment>
<accession>A0A5C5VY28</accession>
<dbReference type="Proteomes" id="UP000317243">
    <property type="component" value="Unassembled WGS sequence"/>
</dbReference>
<evidence type="ECO:0000313" key="1">
    <source>
        <dbReference type="EMBL" id="TWT42442.1"/>
    </source>
</evidence>
<dbReference type="AlphaFoldDB" id="A0A5C5VY28"/>
<dbReference type="EMBL" id="SIHI01000041">
    <property type="protein sequence ID" value="TWT42442.1"/>
    <property type="molecule type" value="Genomic_DNA"/>
</dbReference>
<protein>
    <submittedName>
        <fullName evidence="1">Uncharacterized protein</fullName>
    </submittedName>
</protein>